<dbReference type="PROSITE" id="PS51494">
    <property type="entry name" value="SPOIVB"/>
    <property type="match status" value="1"/>
</dbReference>
<dbReference type="SUPFAM" id="SSF50494">
    <property type="entry name" value="Trypsin-like serine proteases"/>
    <property type="match status" value="1"/>
</dbReference>
<name>A0A938XXA5_9FIRM</name>
<feature type="region of interest" description="Disordered" evidence="2">
    <location>
        <begin position="592"/>
        <end position="634"/>
    </location>
</feature>
<reference evidence="4" key="1">
    <citation type="submission" date="2021-01" db="EMBL/GenBank/DDBJ databases">
        <title>Genomic Encyclopedia of Type Strains, Phase IV (KMG-IV): sequencing the most valuable type-strain genomes for metagenomic binning, comparative biology and taxonomic classification.</title>
        <authorList>
            <person name="Goeker M."/>
        </authorList>
    </citation>
    <scope>NUCLEOTIDE SEQUENCE</scope>
    <source>
        <strain evidence="4">DSM 23230</strain>
    </source>
</reference>
<evidence type="ECO:0000313" key="5">
    <source>
        <dbReference type="Proteomes" id="UP000774000"/>
    </source>
</evidence>
<dbReference type="AlphaFoldDB" id="A0A938XXA5"/>
<gene>
    <name evidence="4" type="ORF">JOC47_001849</name>
</gene>
<evidence type="ECO:0000313" key="4">
    <source>
        <dbReference type="EMBL" id="MBM7556995.1"/>
    </source>
</evidence>
<feature type="coiled-coil region" evidence="1">
    <location>
        <begin position="508"/>
        <end position="535"/>
    </location>
</feature>
<proteinExistence type="predicted"/>
<protein>
    <recommendedName>
        <fullName evidence="3">Peptidase S55 domain-containing protein</fullName>
    </recommendedName>
</protein>
<dbReference type="InterPro" id="IPR008763">
    <property type="entry name" value="Peptidase_S55"/>
</dbReference>
<evidence type="ECO:0000256" key="1">
    <source>
        <dbReference type="SAM" id="Coils"/>
    </source>
</evidence>
<organism evidence="4 5">
    <name type="scientific">Halanaerobacter jeridensis</name>
    <dbReference type="NCBI Taxonomy" id="706427"/>
    <lineage>
        <taxon>Bacteria</taxon>
        <taxon>Bacillati</taxon>
        <taxon>Bacillota</taxon>
        <taxon>Clostridia</taxon>
        <taxon>Halanaerobiales</taxon>
        <taxon>Halobacteroidaceae</taxon>
        <taxon>Halanaerobacter</taxon>
    </lineage>
</organism>
<evidence type="ECO:0000259" key="3">
    <source>
        <dbReference type="PROSITE" id="PS51494"/>
    </source>
</evidence>
<keyword evidence="5" id="KW-1185">Reference proteome</keyword>
<dbReference type="EMBL" id="JAFBDQ010000008">
    <property type="protein sequence ID" value="MBM7556995.1"/>
    <property type="molecule type" value="Genomic_DNA"/>
</dbReference>
<dbReference type="RefSeq" id="WP_239551037.1">
    <property type="nucleotide sequence ID" value="NZ_JAFBDQ010000008.1"/>
</dbReference>
<evidence type="ECO:0000256" key="2">
    <source>
        <dbReference type="SAM" id="MobiDB-lite"/>
    </source>
</evidence>
<keyword evidence="1" id="KW-0175">Coiled coil</keyword>
<accession>A0A938XXA5</accession>
<feature type="compositionally biased region" description="Basic and acidic residues" evidence="2">
    <location>
        <begin position="619"/>
        <end position="634"/>
    </location>
</feature>
<feature type="region of interest" description="Disordered" evidence="2">
    <location>
        <begin position="545"/>
        <end position="580"/>
    </location>
</feature>
<comment type="caution">
    <text evidence="4">The sequence shown here is derived from an EMBL/GenBank/DDBJ whole genome shotgun (WGS) entry which is preliminary data.</text>
</comment>
<sequence>MRKFGIKILLLGLFILLLSNVVVAKTEIMPLEEIKPGMQGVGKTVLQGTKIEEFAVEIVSILENQNMDQDLILVKTSGDVIERTGGIASGMSGSPVYVKGKLIGAIGYGWQMANHKIGMVTPIEEMLNIFELEKEKDEEEIMLDTPIEISGKIYNKVKFSTAQEEVKEAHTLVAQPVTTPLLVNGLTGRSKDRLADKLSDFDVKPVKSGGLATDIEEVPLKPGSAVAVQLVRGDINVSAIGTLTYRDGNKLLGFGHPFLSKGNANYLLSSAYIHQMITSIKMPFKIGSPAGLKGVITQDRAAGVAGRVGKFPNVVPVEIEVVDKNLERSQVYNLQIIHDEELLPQLSSVALLQAIDTTIDRQGAGTAQLDLEIMSNDLPEQELKRSNLYYSSNDIAANSLGDFIQVLSLLTNNPFKEVNFANIKIKVEVSKKPRLALLEEVNLNTKEVKAGDKIEAEIKFRPYRKELITKNVTVEVPEEVEEGPLELYVLSGQNANLEQLTSSQNGDSNFQTNNIQDLEELIKIYKEQKQNNQLVVQLKEAFSPGARQAQTTAKAAGETEDKSKENEEETEEPENYNNNLVEEVLNTDYALQGAVRKQIKVKTRDKEPEDKARKNKKATSNEHKKTGNSSDDKK</sequence>
<dbReference type="Pfam" id="PF05580">
    <property type="entry name" value="Peptidase_S55"/>
    <property type="match status" value="1"/>
</dbReference>
<feature type="domain" description="Peptidase S55" evidence="3">
    <location>
        <begin position="1"/>
        <end position="142"/>
    </location>
</feature>
<feature type="compositionally biased region" description="Basic and acidic residues" evidence="2">
    <location>
        <begin position="602"/>
        <end position="612"/>
    </location>
</feature>
<dbReference type="InterPro" id="IPR009003">
    <property type="entry name" value="Peptidase_S1_PA"/>
</dbReference>
<dbReference type="Proteomes" id="UP000774000">
    <property type="component" value="Unassembled WGS sequence"/>
</dbReference>